<comment type="caution">
    <text evidence="2">The sequence shown here is derived from an EMBL/GenBank/DDBJ whole genome shotgun (WGS) entry which is preliminary data.</text>
</comment>
<dbReference type="InterPro" id="IPR022183">
    <property type="entry name" value="DUF3710"/>
</dbReference>
<feature type="compositionally biased region" description="Low complexity" evidence="1">
    <location>
        <begin position="254"/>
        <end position="297"/>
    </location>
</feature>
<dbReference type="AlphaFoldDB" id="A0A7W5U0E2"/>
<evidence type="ECO:0008006" key="4">
    <source>
        <dbReference type="Google" id="ProtNLM"/>
    </source>
</evidence>
<dbReference type="RefSeq" id="WP_246327900.1">
    <property type="nucleotide sequence ID" value="NZ_BAABKR010000001.1"/>
</dbReference>
<organism evidence="2 3">
    <name type="scientific">Garicola koreensis</name>
    <dbReference type="NCBI Taxonomy" id="1262554"/>
    <lineage>
        <taxon>Bacteria</taxon>
        <taxon>Bacillati</taxon>
        <taxon>Actinomycetota</taxon>
        <taxon>Actinomycetes</taxon>
        <taxon>Micrococcales</taxon>
        <taxon>Micrococcaceae</taxon>
        <taxon>Garicola</taxon>
    </lineage>
</organism>
<protein>
    <recommendedName>
        <fullName evidence="4">DUF3710 domain-containing protein</fullName>
    </recommendedName>
</protein>
<evidence type="ECO:0000313" key="2">
    <source>
        <dbReference type="EMBL" id="MBB3666946.1"/>
    </source>
</evidence>
<dbReference type="EMBL" id="JACIBT010000001">
    <property type="protein sequence ID" value="MBB3666946.1"/>
    <property type="molecule type" value="Genomic_DNA"/>
</dbReference>
<proteinExistence type="predicted"/>
<gene>
    <name evidence="2" type="ORF">FHX47_000539</name>
</gene>
<accession>A0A7W5U0E2</accession>
<feature type="region of interest" description="Disordered" evidence="1">
    <location>
        <begin position="1"/>
        <end position="77"/>
    </location>
</feature>
<dbReference type="Pfam" id="PF12502">
    <property type="entry name" value="DUF3710"/>
    <property type="match status" value="1"/>
</dbReference>
<feature type="region of interest" description="Disordered" evidence="1">
    <location>
        <begin position="230"/>
        <end position="297"/>
    </location>
</feature>
<reference evidence="2 3" key="1">
    <citation type="submission" date="2020-08" db="EMBL/GenBank/DDBJ databases">
        <title>Sequencing the genomes of 1000 actinobacteria strains.</title>
        <authorList>
            <person name="Klenk H.-P."/>
        </authorList>
    </citation>
    <scope>NUCLEOTIDE SEQUENCE [LARGE SCALE GENOMIC DNA]</scope>
    <source>
        <strain evidence="2 3">DSM 28238</strain>
    </source>
</reference>
<evidence type="ECO:0000313" key="3">
    <source>
        <dbReference type="Proteomes" id="UP000547528"/>
    </source>
</evidence>
<name>A0A7W5U0E2_9MICC</name>
<feature type="compositionally biased region" description="Basic residues" evidence="1">
    <location>
        <begin position="1"/>
        <end position="10"/>
    </location>
</feature>
<sequence length="297" mass="31714">MLFGKKKKDQAKRPSTIREAMAEESEDQVEITEAEAGQNDDAVVASEDAAGEDVPAAQDSAEEPAAPETTPQDVSEITSKKGYVDFGALLVPAAKDQKVRLDIDQKSKRVVSLTIAVGASSIQLQAFSAPKSGGIWQDVRQQIEESVVKQKGRVKQVDGPFGRELHARVPTVLKDGRKGWRAARFIGFEGSRWFLRGVIGGRGAIDRQAAQGVEELFSKLVVVRGDEPLPPRELLKLSPPAGAKRVVAPRRSPQSAQGSAQSTQAGSGASTQQTTGSNRTSNRTNGVPQQAQGPGQQ</sequence>
<keyword evidence="3" id="KW-1185">Reference proteome</keyword>
<dbReference type="Proteomes" id="UP000547528">
    <property type="component" value="Unassembled WGS sequence"/>
</dbReference>
<evidence type="ECO:0000256" key="1">
    <source>
        <dbReference type="SAM" id="MobiDB-lite"/>
    </source>
</evidence>
<feature type="compositionally biased region" description="Acidic residues" evidence="1">
    <location>
        <begin position="22"/>
        <end position="33"/>
    </location>
</feature>